<dbReference type="Proteomes" id="UP000824192">
    <property type="component" value="Unassembled WGS sequence"/>
</dbReference>
<dbReference type="InterPro" id="IPR017587">
    <property type="entry name" value="YqeC"/>
</dbReference>
<organism evidence="1 2">
    <name type="scientific">Candidatus Flavonifractor merdipullorum</name>
    <dbReference type="NCBI Taxonomy" id="2838590"/>
    <lineage>
        <taxon>Bacteria</taxon>
        <taxon>Bacillati</taxon>
        <taxon>Bacillota</taxon>
        <taxon>Clostridia</taxon>
        <taxon>Eubacteriales</taxon>
        <taxon>Oscillospiraceae</taxon>
        <taxon>Flavonifractor</taxon>
    </lineage>
</organism>
<accession>A0A9D1UML4</accession>
<protein>
    <submittedName>
        <fullName evidence="1">Selenium-dependent hydroxylase accessory protein YqeC</fullName>
    </submittedName>
</protein>
<reference evidence="1" key="1">
    <citation type="journal article" date="2021" name="PeerJ">
        <title>Extensive microbial diversity within the chicken gut microbiome revealed by metagenomics and culture.</title>
        <authorList>
            <person name="Gilroy R."/>
            <person name="Ravi A."/>
            <person name="Getino M."/>
            <person name="Pursley I."/>
            <person name="Horton D.L."/>
            <person name="Alikhan N.F."/>
            <person name="Baker D."/>
            <person name="Gharbi K."/>
            <person name="Hall N."/>
            <person name="Watson M."/>
            <person name="Adriaenssens E.M."/>
            <person name="Foster-Nyarko E."/>
            <person name="Jarju S."/>
            <person name="Secka A."/>
            <person name="Antonio M."/>
            <person name="Oren A."/>
            <person name="Chaudhuri R.R."/>
            <person name="La Ragione R."/>
            <person name="Hildebrand F."/>
            <person name="Pallen M.J."/>
        </authorList>
    </citation>
    <scope>NUCLEOTIDE SEQUENCE</scope>
    <source>
        <strain evidence="1">ChiGjej6B6-1540</strain>
    </source>
</reference>
<sequence>MEKLSALLRVRPGVTALVGSGGKTTAMYQLASELAESGTVVCATTTHIFPPSHMPVWTEDDPETLAAALKAQRCLCAGAPGPEGKLSAPLLPIAALAGIADYVLVEADGARGLPLKAHLPHEPVIPPQAGDVILVAGASGLGRPAREAVHRPERFCELAGLPLDGAVTARALAAVIRAEALAGKVFFNQVEGREDLDNAWTLAGLLDVPFYAGALQRGRWICLS</sequence>
<evidence type="ECO:0000313" key="2">
    <source>
        <dbReference type="Proteomes" id="UP000824192"/>
    </source>
</evidence>
<dbReference type="NCBIfam" id="TIGR03172">
    <property type="entry name" value="selenium cofactor biosynthesis protein YqeC"/>
    <property type="match status" value="1"/>
</dbReference>
<dbReference type="Pfam" id="PF19842">
    <property type="entry name" value="YqeC"/>
    <property type="match status" value="1"/>
</dbReference>
<name>A0A9D1UML4_9FIRM</name>
<gene>
    <name evidence="1" type="primary">yqeC</name>
    <name evidence="1" type="ORF">H9868_03030</name>
</gene>
<proteinExistence type="predicted"/>
<reference evidence="1" key="2">
    <citation type="submission" date="2021-04" db="EMBL/GenBank/DDBJ databases">
        <authorList>
            <person name="Gilroy R."/>
        </authorList>
    </citation>
    <scope>NUCLEOTIDE SEQUENCE</scope>
    <source>
        <strain evidence="1">ChiGjej6B6-1540</strain>
    </source>
</reference>
<evidence type="ECO:0000313" key="1">
    <source>
        <dbReference type="EMBL" id="HIW93494.1"/>
    </source>
</evidence>
<dbReference type="AlphaFoldDB" id="A0A9D1UML4"/>
<comment type="caution">
    <text evidence="1">The sequence shown here is derived from an EMBL/GenBank/DDBJ whole genome shotgun (WGS) entry which is preliminary data.</text>
</comment>
<dbReference type="EMBL" id="DXGA01000066">
    <property type="protein sequence ID" value="HIW93494.1"/>
    <property type="molecule type" value="Genomic_DNA"/>
</dbReference>